<feature type="compositionally biased region" description="Polar residues" evidence="1">
    <location>
        <begin position="354"/>
        <end position="366"/>
    </location>
</feature>
<dbReference type="PROSITE" id="PS01179">
    <property type="entry name" value="PID"/>
    <property type="match status" value="1"/>
</dbReference>
<organism evidence="3 4">
    <name type="scientific">Priapulus caudatus</name>
    <name type="common">Priapulid worm</name>
    <dbReference type="NCBI Taxonomy" id="37621"/>
    <lineage>
        <taxon>Eukaryota</taxon>
        <taxon>Metazoa</taxon>
        <taxon>Ecdysozoa</taxon>
        <taxon>Scalidophora</taxon>
        <taxon>Priapulida</taxon>
        <taxon>Priapulimorpha</taxon>
        <taxon>Priapulimorphida</taxon>
        <taxon>Priapulidae</taxon>
        <taxon>Priapulus</taxon>
    </lineage>
</organism>
<evidence type="ECO:0000313" key="3">
    <source>
        <dbReference type="Proteomes" id="UP000695022"/>
    </source>
</evidence>
<proteinExistence type="predicted"/>
<dbReference type="GeneID" id="106812949"/>
<feature type="region of interest" description="Disordered" evidence="1">
    <location>
        <begin position="283"/>
        <end position="366"/>
    </location>
</feature>
<dbReference type="SMART" id="SM00462">
    <property type="entry name" value="PTB"/>
    <property type="match status" value="1"/>
</dbReference>
<feature type="domain" description="PID" evidence="2">
    <location>
        <begin position="37"/>
        <end position="182"/>
    </location>
</feature>
<gene>
    <name evidence="4" type="primary">LOC106812949</name>
</gene>
<feature type="compositionally biased region" description="Low complexity" evidence="1">
    <location>
        <begin position="328"/>
        <end position="340"/>
    </location>
</feature>
<evidence type="ECO:0000256" key="1">
    <source>
        <dbReference type="SAM" id="MobiDB-lite"/>
    </source>
</evidence>
<dbReference type="InterPro" id="IPR006020">
    <property type="entry name" value="PTB/PI_dom"/>
</dbReference>
<keyword evidence="3" id="KW-1185">Reference proteome</keyword>
<dbReference type="PANTHER" id="PTHR47695">
    <property type="entry name" value="PID DOMAIN-CONTAINING PROTEIN"/>
    <property type="match status" value="1"/>
</dbReference>
<accession>A0ABM1EJT1</accession>
<evidence type="ECO:0000259" key="2">
    <source>
        <dbReference type="PROSITE" id="PS01179"/>
    </source>
</evidence>
<dbReference type="Gene3D" id="2.30.29.30">
    <property type="entry name" value="Pleckstrin-homology domain (PH domain)/Phosphotyrosine-binding domain (PTB)"/>
    <property type="match status" value="1"/>
</dbReference>
<dbReference type="SUPFAM" id="SSF50729">
    <property type="entry name" value="PH domain-like"/>
    <property type="match status" value="1"/>
</dbReference>
<dbReference type="PANTHER" id="PTHR47695:SF3">
    <property type="entry name" value="PID DOMAIN-CONTAINING PROTEIN"/>
    <property type="match status" value="1"/>
</dbReference>
<name>A0ABM1EJT1_PRICU</name>
<feature type="compositionally biased region" description="Gly residues" evidence="1">
    <location>
        <begin position="204"/>
        <end position="214"/>
    </location>
</feature>
<feature type="region of interest" description="Disordered" evidence="1">
    <location>
        <begin position="168"/>
        <end position="219"/>
    </location>
</feature>
<dbReference type="Proteomes" id="UP000695022">
    <property type="component" value="Unplaced"/>
</dbReference>
<evidence type="ECO:0000313" key="4">
    <source>
        <dbReference type="RefSeq" id="XP_014672452.1"/>
    </source>
</evidence>
<sequence>MPDLARVVQSARGFKGCGCAAGAGGVGEKSDPFRFQGEGVFFKAKIIGIDDVAQARGDQMCQESMQNLKAMHQGEAVRAQEEPRIGPQDRYDEKTNVATYSHKVHKISFIARDASDPRAFGYIVGIGDGQHKFFAIKTDKAAESLVVSIRDLFQTVFDMKKKEVEMAKQRKSAKEAPPGGSADAGDDDATQADATKNKAEGEDGGGGGGGGGGEAELNPATGSLLDLETELETMQQGIKDMNLFSGADDLFVVQSTPPLRPVTSDPFITSFTYSSSASIVKLGQEQVSPSSSLKKESQLSIGTSSSSKKPLRDDDFTTPARRRRRRPPSASTRSRSAPRLQRPRRRLPSPQAGATPSSSDVRSSRA</sequence>
<dbReference type="RefSeq" id="XP_014672452.1">
    <property type="nucleotide sequence ID" value="XM_014816966.1"/>
</dbReference>
<dbReference type="InterPro" id="IPR011993">
    <property type="entry name" value="PH-like_dom_sf"/>
</dbReference>
<protein>
    <submittedName>
        <fullName evidence="4">Disabled homolog 2-like</fullName>
    </submittedName>
</protein>
<reference evidence="4" key="1">
    <citation type="submission" date="2025-08" db="UniProtKB">
        <authorList>
            <consortium name="RefSeq"/>
        </authorList>
    </citation>
    <scope>IDENTIFICATION</scope>
</reference>
<feature type="compositionally biased region" description="Polar residues" evidence="1">
    <location>
        <begin position="285"/>
        <end position="308"/>
    </location>
</feature>